<comment type="caution">
    <text evidence="2">The sequence shown here is derived from an EMBL/GenBank/DDBJ whole genome shotgun (WGS) entry which is preliminary data.</text>
</comment>
<evidence type="ECO:0000313" key="3">
    <source>
        <dbReference type="Proteomes" id="UP000051296"/>
    </source>
</evidence>
<dbReference type="STRING" id="1123500.GCA_000420365_00021"/>
<keyword evidence="1" id="KW-1133">Transmembrane helix</keyword>
<dbReference type="PATRIC" id="fig|1123500.6.peg.484"/>
<feature type="transmembrane region" description="Helical" evidence="1">
    <location>
        <begin position="122"/>
        <end position="144"/>
    </location>
</feature>
<feature type="transmembrane region" description="Helical" evidence="1">
    <location>
        <begin position="55"/>
        <end position="72"/>
    </location>
</feature>
<evidence type="ECO:0000313" key="2">
    <source>
        <dbReference type="EMBL" id="KRN33675.1"/>
    </source>
</evidence>
<feature type="transmembrane region" description="Helical" evidence="1">
    <location>
        <begin position="187"/>
        <end position="207"/>
    </location>
</feature>
<feature type="transmembrane region" description="Helical" evidence="1">
    <location>
        <begin position="345"/>
        <end position="367"/>
    </location>
</feature>
<sequence length="385" mass="43394">MTEFKKSDYHFIAIPKDIAKGEFAPGLPLTITHNAGNLTIRPAEQNTYEVDGIRYFLFAALLSAVIALINFFVQDTPTVALTGANSMTQLAIYLSLFFGIISFFTVAVRLKLHGASHLHWRNIITLTISYGLMTFALLALFFKFFSTAFIGLRLDLYTTAGLIGFIVGLTTYSLVAAANNINFSTITFVLIATLFGGILFSMVTNGHPNWWQYNFSYLGTDHVKNAIYFNFTLIFSGLIMLTLVDYLFTALQADFHHNRPLFFLRILFSLLAITLAGVGLFPNNPGWTHIVHDHIAQLLVTWVLIMIISIKWLLPKASHDFVIMSYLIGGLLIFADISFQRWHYLSLTGWEIVACGLVLLWLILLLIHLRHIVLPDTTFKTEIID</sequence>
<feature type="transmembrane region" description="Helical" evidence="1">
    <location>
        <begin position="294"/>
        <end position="314"/>
    </location>
</feature>
<reference evidence="2 3" key="1">
    <citation type="journal article" date="2015" name="Genome Announc.">
        <title>Expanding the biotechnology potential of lactobacilli through comparative genomics of 213 strains and associated genera.</title>
        <authorList>
            <person name="Sun Z."/>
            <person name="Harris H.M."/>
            <person name="McCann A."/>
            <person name="Guo C."/>
            <person name="Argimon S."/>
            <person name="Zhang W."/>
            <person name="Yang X."/>
            <person name="Jeffery I.B."/>
            <person name="Cooney J.C."/>
            <person name="Kagawa T.F."/>
            <person name="Liu W."/>
            <person name="Song Y."/>
            <person name="Salvetti E."/>
            <person name="Wrobel A."/>
            <person name="Rasinkangas P."/>
            <person name="Parkhill J."/>
            <person name="Rea M.C."/>
            <person name="O'Sullivan O."/>
            <person name="Ritari J."/>
            <person name="Douillard F.P."/>
            <person name="Paul Ross R."/>
            <person name="Yang R."/>
            <person name="Briner A.E."/>
            <person name="Felis G.E."/>
            <person name="de Vos W.M."/>
            <person name="Barrangou R."/>
            <person name="Klaenhammer T.R."/>
            <person name="Caufield P.W."/>
            <person name="Cui Y."/>
            <person name="Zhang H."/>
            <person name="O'Toole P.W."/>
        </authorList>
    </citation>
    <scope>NUCLEOTIDE SEQUENCE [LARGE SCALE GENOMIC DNA]</scope>
    <source>
        <strain evidence="2 3">DSM 20190</strain>
    </source>
</reference>
<keyword evidence="3" id="KW-1185">Reference proteome</keyword>
<dbReference type="Pfam" id="PF06197">
    <property type="entry name" value="DUF998"/>
    <property type="match status" value="1"/>
</dbReference>
<dbReference type="InterPro" id="IPR009339">
    <property type="entry name" value="DUF998"/>
</dbReference>
<feature type="transmembrane region" description="Helical" evidence="1">
    <location>
        <begin position="261"/>
        <end position="282"/>
    </location>
</feature>
<evidence type="ECO:0000256" key="1">
    <source>
        <dbReference type="SAM" id="Phobius"/>
    </source>
</evidence>
<dbReference type="Proteomes" id="UP000051296">
    <property type="component" value="Unassembled WGS sequence"/>
</dbReference>
<feature type="transmembrane region" description="Helical" evidence="1">
    <location>
        <begin position="227"/>
        <end position="249"/>
    </location>
</feature>
<accession>A0A0R2G1H1</accession>
<feature type="transmembrane region" description="Helical" evidence="1">
    <location>
        <begin position="156"/>
        <end position="175"/>
    </location>
</feature>
<dbReference type="RefSeq" id="WP_022790824.1">
    <property type="nucleotide sequence ID" value="NZ_ATUU01000001.1"/>
</dbReference>
<dbReference type="OrthoDB" id="2329326at2"/>
<dbReference type="InParanoid" id="A0A0R2G1H1"/>
<name>A0A0R2G1H1_9LACO</name>
<keyword evidence="1" id="KW-0472">Membrane</keyword>
<feature type="transmembrane region" description="Helical" evidence="1">
    <location>
        <begin position="321"/>
        <end position="339"/>
    </location>
</feature>
<keyword evidence="1" id="KW-0812">Transmembrane</keyword>
<evidence type="ECO:0008006" key="4">
    <source>
        <dbReference type="Google" id="ProtNLM"/>
    </source>
</evidence>
<dbReference type="eggNOG" id="ENOG5032UTZ">
    <property type="taxonomic scope" value="Bacteria"/>
</dbReference>
<protein>
    <recommendedName>
        <fullName evidence="4">DUF998 domain-containing protein</fullName>
    </recommendedName>
</protein>
<proteinExistence type="predicted"/>
<dbReference type="AlphaFoldDB" id="A0A0R2G1H1"/>
<feature type="transmembrane region" description="Helical" evidence="1">
    <location>
        <begin position="92"/>
        <end position="110"/>
    </location>
</feature>
<organism evidence="2 3">
    <name type="scientific">Weissella halotolerans DSM 20190</name>
    <dbReference type="NCBI Taxonomy" id="1123500"/>
    <lineage>
        <taxon>Bacteria</taxon>
        <taxon>Bacillati</taxon>
        <taxon>Bacillota</taxon>
        <taxon>Bacilli</taxon>
        <taxon>Lactobacillales</taxon>
        <taxon>Lactobacillaceae</taxon>
        <taxon>Weissella</taxon>
    </lineage>
</organism>
<gene>
    <name evidence="2" type="ORF">IV68_GL000483</name>
</gene>
<dbReference type="EMBL" id="JQAX01000001">
    <property type="protein sequence ID" value="KRN33675.1"/>
    <property type="molecule type" value="Genomic_DNA"/>
</dbReference>